<keyword evidence="3 7" id="KW-0812">Transmembrane</keyword>
<dbReference type="PANTHER" id="PTHR42920:SF11">
    <property type="entry name" value="INNER MEMBRANE PROTEIN YTFF"/>
    <property type="match status" value="1"/>
</dbReference>
<dbReference type="HOGENOM" id="CLU_042632_0_0_5"/>
<dbReference type="AlphaFoldDB" id="A0A017HGG4"/>
<dbReference type="PANTHER" id="PTHR42920">
    <property type="entry name" value="OS03G0707200 PROTEIN-RELATED"/>
    <property type="match status" value="1"/>
</dbReference>
<feature type="transmembrane region" description="Helical" evidence="7">
    <location>
        <begin position="133"/>
        <end position="151"/>
    </location>
</feature>
<reference evidence="9" key="1">
    <citation type="submission" date="2013-02" db="EMBL/GenBank/DDBJ databases">
        <authorList>
            <person name="Fiebig A."/>
            <person name="Goeker M."/>
            <person name="Klenk H.-P.P."/>
        </authorList>
    </citation>
    <scope>NUCLEOTIDE SEQUENCE [LARGE SCALE GENOMIC DNA]</scope>
    <source>
        <strain evidence="9">DSM 19309</strain>
    </source>
</reference>
<sequence length="357" mass="37881">MSVTHSHLWPGVPLALASAVLFGASAPLSKLLIGSVDPWLLAGILYLGAGLGLVLVHGGRTALGLEGVEAPLRQCDAPWLAAVILFGGLLGPLLLMLGLSRTSAASGSLLLNLEGLATMGIAWLVFRENVDRRLLLGAAAILAGAVMLSWSGEGARLDLGGLLIAGACLCWGIDNNLTRKLSSADPVQIAMLKGLVAGTINLVLALSVGAALPGGGLIAAGAVVGFLGVGVSLVMFMLALRHLGAARTGAYFSLAPFIGAVLAVLLFRETVTAQLVLAGALMGLGLWLHLAERHEHEHVHEVLEHEHAHVHDDHHRHHHDGLVSEPHSHWHRHEPMRHKHPHYPDLHHRHEHEMRNH</sequence>
<feature type="compositionally biased region" description="Basic and acidic residues" evidence="6">
    <location>
        <begin position="342"/>
        <end position="357"/>
    </location>
</feature>
<keyword evidence="10" id="KW-1185">Reference proteome</keyword>
<dbReference type="RefSeq" id="WP_037279131.1">
    <property type="nucleotide sequence ID" value="NZ_KK088560.1"/>
</dbReference>
<feature type="transmembrane region" description="Helical" evidence="7">
    <location>
        <begin position="105"/>
        <end position="126"/>
    </location>
</feature>
<evidence type="ECO:0000313" key="10">
    <source>
        <dbReference type="Proteomes" id="UP000019666"/>
    </source>
</evidence>
<feature type="transmembrane region" description="Helical" evidence="7">
    <location>
        <begin position="189"/>
        <end position="212"/>
    </location>
</feature>
<gene>
    <name evidence="9" type="ORF">Rumeso_04668</name>
</gene>
<dbReference type="GO" id="GO:0005886">
    <property type="term" value="C:plasma membrane"/>
    <property type="evidence" value="ECO:0007669"/>
    <property type="project" value="UniProtKB-SubCell"/>
</dbReference>
<keyword evidence="2" id="KW-1003">Cell membrane</keyword>
<keyword evidence="5 7" id="KW-0472">Membrane</keyword>
<evidence type="ECO:0000256" key="2">
    <source>
        <dbReference type="ARBA" id="ARBA00022475"/>
    </source>
</evidence>
<feature type="transmembrane region" description="Helical" evidence="7">
    <location>
        <begin position="157"/>
        <end position="177"/>
    </location>
</feature>
<dbReference type="EMBL" id="AOSK01000130">
    <property type="protein sequence ID" value="EYD73547.1"/>
    <property type="molecule type" value="Genomic_DNA"/>
</dbReference>
<dbReference type="InterPro" id="IPR000620">
    <property type="entry name" value="EamA_dom"/>
</dbReference>
<name>A0A017HGG4_9RHOB</name>
<accession>A0A017HGG4</accession>
<evidence type="ECO:0000256" key="4">
    <source>
        <dbReference type="ARBA" id="ARBA00022989"/>
    </source>
</evidence>
<organism evidence="9 10">
    <name type="scientific">Rubellimicrobium mesophilum DSM 19309</name>
    <dbReference type="NCBI Taxonomy" id="442562"/>
    <lineage>
        <taxon>Bacteria</taxon>
        <taxon>Pseudomonadati</taxon>
        <taxon>Pseudomonadota</taxon>
        <taxon>Alphaproteobacteria</taxon>
        <taxon>Rhodobacterales</taxon>
        <taxon>Roseobacteraceae</taxon>
        <taxon>Rubellimicrobium</taxon>
    </lineage>
</organism>
<dbReference type="Proteomes" id="UP000019666">
    <property type="component" value="Unassembled WGS sequence"/>
</dbReference>
<feature type="transmembrane region" description="Helical" evidence="7">
    <location>
        <begin position="39"/>
        <end position="58"/>
    </location>
</feature>
<evidence type="ECO:0000256" key="7">
    <source>
        <dbReference type="SAM" id="Phobius"/>
    </source>
</evidence>
<feature type="transmembrane region" description="Helical" evidence="7">
    <location>
        <begin position="12"/>
        <end position="33"/>
    </location>
</feature>
<evidence type="ECO:0000256" key="6">
    <source>
        <dbReference type="SAM" id="MobiDB-lite"/>
    </source>
</evidence>
<dbReference type="SUPFAM" id="SSF103481">
    <property type="entry name" value="Multidrug resistance efflux transporter EmrE"/>
    <property type="match status" value="2"/>
</dbReference>
<feature type="domain" description="EamA" evidence="8">
    <location>
        <begin position="160"/>
        <end position="288"/>
    </location>
</feature>
<dbReference type="OrthoDB" id="9794287at2"/>
<dbReference type="InterPro" id="IPR037185">
    <property type="entry name" value="EmrE-like"/>
</dbReference>
<dbReference type="PATRIC" id="fig|442562.3.peg.4598"/>
<proteinExistence type="predicted"/>
<protein>
    <submittedName>
        <fullName evidence="9">Permease of the drug/metabolite transporter (DMT) superfamily</fullName>
    </submittedName>
</protein>
<comment type="subcellular location">
    <subcellularLocation>
        <location evidence="1">Cell membrane</location>
        <topology evidence="1">Multi-pass membrane protein</topology>
    </subcellularLocation>
</comment>
<evidence type="ECO:0000256" key="1">
    <source>
        <dbReference type="ARBA" id="ARBA00004651"/>
    </source>
</evidence>
<feature type="compositionally biased region" description="Basic residues" evidence="6">
    <location>
        <begin position="329"/>
        <end position="341"/>
    </location>
</feature>
<feature type="region of interest" description="Disordered" evidence="6">
    <location>
        <begin position="314"/>
        <end position="357"/>
    </location>
</feature>
<feature type="transmembrane region" description="Helical" evidence="7">
    <location>
        <begin position="79"/>
        <end position="99"/>
    </location>
</feature>
<feature type="transmembrane region" description="Helical" evidence="7">
    <location>
        <begin position="250"/>
        <end position="267"/>
    </location>
</feature>
<evidence type="ECO:0000256" key="3">
    <source>
        <dbReference type="ARBA" id="ARBA00022692"/>
    </source>
</evidence>
<keyword evidence="4 7" id="KW-1133">Transmembrane helix</keyword>
<evidence type="ECO:0000256" key="5">
    <source>
        <dbReference type="ARBA" id="ARBA00023136"/>
    </source>
</evidence>
<dbReference type="Pfam" id="PF00892">
    <property type="entry name" value="EamA"/>
    <property type="match status" value="2"/>
</dbReference>
<comment type="caution">
    <text evidence="9">The sequence shown here is derived from an EMBL/GenBank/DDBJ whole genome shotgun (WGS) entry which is preliminary data.</text>
</comment>
<feature type="domain" description="EamA" evidence="8">
    <location>
        <begin position="10"/>
        <end position="149"/>
    </location>
</feature>
<evidence type="ECO:0000313" key="9">
    <source>
        <dbReference type="EMBL" id="EYD73547.1"/>
    </source>
</evidence>
<dbReference type="InterPro" id="IPR051258">
    <property type="entry name" value="Diverse_Substrate_Transporter"/>
</dbReference>
<evidence type="ECO:0000259" key="8">
    <source>
        <dbReference type="Pfam" id="PF00892"/>
    </source>
</evidence>
<feature type="transmembrane region" description="Helical" evidence="7">
    <location>
        <begin position="218"/>
        <end position="238"/>
    </location>
</feature>
<feature type="transmembrane region" description="Helical" evidence="7">
    <location>
        <begin position="273"/>
        <end position="290"/>
    </location>
</feature>